<dbReference type="eggNOG" id="KOG3765">
    <property type="taxonomic scope" value="Eukaryota"/>
</dbReference>
<dbReference type="OMA" id="PFHMEIC"/>
<gene>
    <name evidence="1" type="primary">Dvir\GJ11128</name>
    <name evidence="1" type="ORF">Dvir_GJ11128</name>
</gene>
<dbReference type="EMBL" id="CH940649">
    <property type="protein sequence ID" value="EDW63817.1"/>
    <property type="molecule type" value="Genomic_DNA"/>
</dbReference>
<sequence>MVRGETTADIRKESENSDEATKFLRLRMAINCTDRDIVYEKKVHSNYWVLVNYVPAEHGSLRCSVFITYTTHGDYRYLNNVAPLVERWRAPISLALYAPGTDFNKTVSSILWLRQCDPQRKLIRKWVSFHIYFNANHIPRQVYNQQILLAKQIKCTKVPPFANVSSDELYRKQMELKYPINVGRNIAKEAALTHYVLSSDIELYPSPGLVNGFLLMLAANMHLLNSTRPLVFPLNIFEVSANSTVPTTKKELKYKLKTGQAIPFHRDIAPQFNIAPNLKKWIQHVDYSDTMRVFCVNKRIGYWDPIYIGTKQDPVYDETLSWEGMSDKATHSFALCLMGYRFHTLDNAFLVHRPGINQGYLDDERLRLAAHIRRKLRRQLLIEYFYKYGFQLGCIL</sequence>
<dbReference type="PANTHER" id="PTHR47412:SF1">
    <property type="entry name" value="FI01434P-RELATED"/>
    <property type="match status" value="1"/>
</dbReference>
<evidence type="ECO:0000313" key="2">
    <source>
        <dbReference type="Proteomes" id="UP000008792"/>
    </source>
</evidence>
<protein>
    <submittedName>
        <fullName evidence="1">Uncharacterized protein</fullName>
    </submittedName>
</protein>
<dbReference type="PhylomeDB" id="B4LSS8"/>
<reference evidence="1 2" key="1">
    <citation type="journal article" date="2007" name="Nature">
        <title>Evolution of genes and genomes on the Drosophila phylogeny.</title>
        <authorList>
            <consortium name="Drosophila 12 Genomes Consortium"/>
            <person name="Clark A.G."/>
            <person name="Eisen M.B."/>
            <person name="Smith D.R."/>
            <person name="Bergman C.M."/>
            <person name="Oliver B."/>
            <person name="Markow T.A."/>
            <person name="Kaufman T.C."/>
            <person name="Kellis M."/>
            <person name="Gelbart W."/>
            <person name="Iyer V.N."/>
            <person name="Pollard D.A."/>
            <person name="Sackton T.B."/>
            <person name="Larracuente A.M."/>
            <person name="Singh N.D."/>
            <person name="Abad J.P."/>
            <person name="Abt D.N."/>
            <person name="Adryan B."/>
            <person name="Aguade M."/>
            <person name="Akashi H."/>
            <person name="Anderson W.W."/>
            <person name="Aquadro C.F."/>
            <person name="Ardell D.H."/>
            <person name="Arguello R."/>
            <person name="Artieri C.G."/>
            <person name="Barbash D.A."/>
            <person name="Barker D."/>
            <person name="Barsanti P."/>
            <person name="Batterham P."/>
            <person name="Batzoglou S."/>
            <person name="Begun D."/>
            <person name="Bhutkar A."/>
            <person name="Blanco E."/>
            <person name="Bosak S.A."/>
            <person name="Bradley R.K."/>
            <person name="Brand A.D."/>
            <person name="Brent M.R."/>
            <person name="Brooks A.N."/>
            <person name="Brown R.H."/>
            <person name="Butlin R.K."/>
            <person name="Caggese C."/>
            <person name="Calvi B.R."/>
            <person name="Bernardo de Carvalho A."/>
            <person name="Caspi A."/>
            <person name="Castrezana S."/>
            <person name="Celniker S.E."/>
            <person name="Chang J.L."/>
            <person name="Chapple C."/>
            <person name="Chatterji S."/>
            <person name="Chinwalla A."/>
            <person name="Civetta A."/>
            <person name="Clifton S.W."/>
            <person name="Comeron J.M."/>
            <person name="Costello J.C."/>
            <person name="Coyne J.A."/>
            <person name="Daub J."/>
            <person name="David R.G."/>
            <person name="Delcher A.L."/>
            <person name="Delehaunty K."/>
            <person name="Do C.B."/>
            <person name="Ebling H."/>
            <person name="Edwards K."/>
            <person name="Eickbush T."/>
            <person name="Evans J.D."/>
            <person name="Filipski A."/>
            <person name="Findeiss S."/>
            <person name="Freyhult E."/>
            <person name="Fulton L."/>
            <person name="Fulton R."/>
            <person name="Garcia A.C."/>
            <person name="Gardiner A."/>
            <person name="Garfield D.A."/>
            <person name="Garvin B.E."/>
            <person name="Gibson G."/>
            <person name="Gilbert D."/>
            <person name="Gnerre S."/>
            <person name="Godfrey J."/>
            <person name="Good R."/>
            <person name="Gotea V."/>
            <person name="Gravely B."/>
            <person name="Greenberg A.J."/>
            <person name="Griffiths-Jones S."/>
            <person name="Gross S."/>
            <person name="Guigo R."/>
            <person name="Gustafson E.A."/>
            <person name="Haerty W."/>
            <person name="Hahn M.W."/>
            <person name="Halligan D.L."/>
            <person name="Halpern A.L."/>
            <person name="Halter G.M."/>
            <person name="Han M.V."/>
            <person name="Heger A."/>
            <person name="Hillier L."/>
            <person name="Hinrichs A.S."/>
            <person name="Holmes I."/>
            <person name="Hoskins R.A."/>
            <person name="Hubisz M.J."/>
            <person name="Hultmark D."/>
            <person name="Huntley M.A."/>
            <person name="Jaffe D.B."/>
            <person name="Jagadeeshan S."/>
            <person name="Jeck W.R."/>
            <person name="Johnson J."/>
            <person name="Jones C.D."/>
            <person name="Jordan W.C."/>
            <person name="Karpen G.H."/>
            <person name="Kataoka E."/>
            <person name="Keightley P.D."/>
            <person name="Kheradpour P."/>
            <person name="Kirkness E.F."/>
            <person name="Koerich L.B."/>
            <person name="Kristiansen K."/>
            <person name="Kudrna D."/>
            <person name="Kulathinal R.J."/>
            <person name="Kumar S."/>
            <person name="Kwok R."/>
            <person name="Lander E."/>
            <person name="Langley C.H."/>
            <person name="Lapoint R."/>
            <person name="Lazzaro B.P."/>
            <person name="Lee S.J."/>
            <person name="Levesque L."/>
            <person name="Li R."/>
            <person name="Lin C.F."/>
            <person name="Lin M.F."/>
            <person name="Lindblad-Toh K."/>
            <person name="Llopart A."/>
            <person name="Long M."/>
            <person name="Low L."/>
            <person name="Lozovsky E."/>
            <person name="Lu J."/>
            <person name="Luo M."/>
            <person name="Machado C.A."/>
            <person name="Makalowski W."/>
            <person name="Marzo M."/>
            <person name="Matsuda M."/>
            <person name="Matzkin L."/>
            <person name="McAllister B."/>
            <person name="McBride C.S."/>
            <person name="McKernan B."/>
            <person name="McKernan K."/>
            <person name="Mendez-Lago M."/>
            <person name="Minx P."/>
            <person name="Mollenhauer M.U."/>
            <person name="Montooth K."/>
            <person name="Mount S.M."/>
            <person name="Mu X."/>
            <person name="Myers E."/>
            <person name="Negre B."/>
            <person name="Newfeld S."/>
            <person name="Nielsen R."/>
            <person name="Noor M.A."/>
            <person name="O'Grady P."/>
            <person name="Pachter L."/>
            <person name="Papaceit M."/>
            <person name="Parisi M.J."/>
            <person name="Parisi M."/>
            <person name="Parts L."/>
            <person name="Pedersen J.S."/>
            <person name="Pesole G."/>
            <person name="Phillippy A.M."/>
            <person name="Ponting C.P."/>
            <person name="Pop M."/>
            <person name="Porcelli D."/>
            <person name="Powell J.R."/>
            <person name="Prohaska S."/>
            <person name="Pruitt K."/>
            <person name="Puig M."/>
            <person name="Quesneville H."/>
            <person name="Ram K.R."/>
            <person name="Rand D."/>
            <person name="Rasmussen M.D."/>
            <person name="Reed L.K."/>
            <person name="Reenan R."/>
            <person name="Reily A."/>
            <person name="Remington K.A."/>
            <person name="Rieger T.T."/>
            <person name="Ritchie M.G."/>
            <person name="Robin C."/>
            <person name="Rogers Y.H."/>
            <person name="Rohde C."/>
            <person name="Rozas J."/>
            <person name="Rubenfield M.J."/>
            <person name="Ruiz A."/>
            <person name="Russo S."/>
            <person name="Salzberg S.L."/>
            <person name="Sanchez-Gracia A."/>
            <person name="Saranga D.J."/>
            <person name="Sato H."/>
            <person name="Schaeffer S.W."/>
            <person name="Schatz M.C."/>
            <person name="Schlenke T."/>
            <person name="Schwartz R."/>
            <person name="Segarra C."/>
            <person name="Singh R.S."/>
            <person name="Sirot L."/>
            <person name="Sirota M."/>
            <person name="Sisneros N.B."/>
            <person name="Smith C.D."/>
            <person name="Smith T.F."/>
            <person name="Spieth J."/>
            <person name="Stage D.E."/>
            <person name="Stark A."/>
            <person name="Stephan W."/>
            <person name="Strausberg R.L."/>
            <person name="Strempel S."/>
            <person name="Sturgill D."/>
            <person name="Sutton G."/>
            <person name="Sutton G.G."/>
            <person name="Tao W."/>
            <person name="Teichmann S."/>
            <person name="Tobari Y.N."/>
            <person name="Tomimura Y."/>
            <person name="Tsolas J.M."/>
            <person name="Valente V.L."/>
            <person name="Venter E."/>
            <person name="Venter J.C."/>
            <person name="Vicario S."/>
            <person name="Vieira F.G."/>
            <person name="Vilella A.J."/>
            <person name="Villasante A."/>
            <person name="Walenz B."/>
            <person name="Wang J."/>
            <person name="Wasserman M."/>
            <person name="Watts T."/>
            <person name="Wilson D."/>
            <person name="Wilson R.K."/>
            <person name="Wing R.A."/>
            <person name="Wolfner M.F."/>
            <person name="Wong A."/>
            <person name="Wong G.K."/>
            <person name="Wu C.I."/>
            <person name="Wu G."/>
            <person name="Yamamoto D."/>
            <person name="Yang H.P."/>
            <person name="Yang S.P."/>
            <person name="Yorke J.A."/>
            <person name="Yoshida K."/>
            <person name="Zdobnov E."/>
            <person name="Zhang P."/>
            <person name="Zhang Y."/>
            <person name="Zimin A.V."/>
            <person name="Baldwin J."/>
            <person name="Abdouelleil A."/>
            <person name="Abdulkadir J."/>
            <person name="Abebe A."/>
            <person name="Abera B."/>
            <person name="Abreu J."/>
            <person name="Acer S.C."/>
            <person name="Aftuck L."/>
            <person name="Alexander A."/>
            <person name="An P."/>
            <person name="Anderson E."/>
            <person name="Anderson S."/>
            <person name="Arachi H."/>
            <person name="Azer M."/>
            <person name="Bachantsang P."/>
            <person name="Barry A."/>
            <person name="Bayul T."/>
            <person name="Berlin A."/>
            <person name="Bessette D."/>
            <person name="Bloom T."/>
            <person name="Blye J."/>
            <person name="Boguslavskiy L."/>
            <person name="Bonnet C."/>
            <person name="Boukhgalter B."/>
            <person name="Bourzgui I."/>
            <person name="Brown A."/>
            <person name="Cahill P."/>
            <person name="Channer S."/>
            <person name="Cheshatsang Y."/>
            <person name="Chuda L."/>
            <person name="Citroen M."/>
            <person name="Collymore A."/>
            <person name="Cooke P."/>
            <person name="Costello M."/>
            <person name="D'Aco K."/>
            <person name="Daza R."/>
            <person name="De Haan G."/>
            <person name="DeGray S."/>
            <person name="DeMaso C."/>
            <person name="Dhargay N."/>
            <person name="Dooley K."/>
            <person name="Dooley E."/>
            <person name="Doricent M."/>
            <person name="Dorje P."/>
            <person name="Dorjee K."/>
            <person name="Dupes A."/>
            <person name="Elong R."/>
            <person name="Falk J."/>
            <person name="Farina A."/>
            <person name="Faro S."/>
            <person name="Ferguson D."/>
            <person name="Fisher S."/>
            <person name="Foley C.D."/>
            <person name="Franke A."/>
            <person name="Friedrich D."/>
            <person name="Gadbois L."/>
            <person name="Gearin G."/>
            <person name="Gearin C.R."/>
            <person name="Giannoukos G."/>
            <person name="Goode T."/>
            <person name="Graham J."/>
            <person name="Grandbois E."/>
            <person name="Grewal S."/>
            <person name="Gyaltsen K."/>
            <person name="Hafez N."/>
            <person name="Hagos B."/>
            <person name="Hall J."/>
            <person name="Henson C."/>
            <person name="Hollinger A."/>
            <person name="Honan T."/>
            <person name="Huard M.D."/>
            <person name="Hughes L."/>
            <person name="Hurhula B."/>
            <person name="Husby M.E."/>
            <person name="Kamat A."/>
            <person name="Kanga B."/>
            <person name="Kashin S."/>
            <person name="Khazanovich D."/>
            <person name="Kisner P."/>
            <person name="Lance K."/>
            <person name="Lara M."/>
            <person name="Lee W."/>
            <person name="Lennon N."/>
            <person name="Letendre F."/>
            <person name="LeVine R."/>
            <person name="Lipovsky A."/>
            <person name="Liu X."/>
            <person name="Liu J."/>
            <person name="Liu S."/>
            <person name="Lokyitsang T."/>
            <person name="Lokyitsang Y."/>
            <person name="Lubonja R."/>
            <person name="Lui A."/>
            <person name="MacDonald P."/>
            <person name="Magnisalis V."/>
            <person name="Maru K."/>
            <person name="Matthews C."/>
            <person name="McCusker W."/>
            <person name="McDonough S."/>
            <person name="Mehta T."/>
            <person name="Meldrim J."/>
            <person name="Meneus L."/>
            <person name="Mihai O."/>
            <person name="Mihalev A."/>
            <person name="Mihova T."/>
            <person name="Mittelman R."/>
            <person name="Mlenga V."/>
            <person name="Montmayeur A."/>
            <person name="Mulrain L."/>
            <person name="Navidi A."/>
            <person name="Naylor J."/>
            <person name="Negash T."/>
            <person name="Nguyen T."/>
            <person name="Nguyen N."/>
            <person name="Nicol R."/>
            <person name="Norbu C."/>
            <person name="Norbu N."/>
            <person name="Novod N."/>
            <person name="O'Neill B."/>
            <person name="Osman S."/>
            <person name="Markiewicz E."/>
            <person name="Oyono O.L."/>
            <person name="Patti C."/>
            <person name="Phunkhang P."/>
            <person name="Pierre F."/>
            <person name="Priest M."/>
            <person name="Raghuraman S."/>
            <person name="Rege F."/>
            <person name="Reyes R."/>
            <person name="Rise C."/>
            <person name="Rogov P."/>
            <person name="Ross K."/>
            <person name="Ryan E."/>
            <person name="Settipalli S."/>
            <person name="Shea T."/>
            <person name="Sherpa N."/>
            <person name="Shi L."/>
            <person name="Shih D."/>
            <person name="Sparrow T."/>
            <person name="Spaulding J."/>
            <person name="Stalker J."/>
            <person name="Stange-Thomann N."/>
            <person name="Stavropoulos S."/>
            <person name="Stone C."/>
            <person name="Strader C."/>
            <person name="Tesfaye S."/>
            <person name="Thomson T."/>
            <person name="Thoulutsang Y."/>
            <person name="Thoulutsang D."/>
            <person name="Topham K."/>
            <person name="Topping I."/>
            <person name="Tsamla T."/>
            <person name="Vassiliev H."/>
            <person name="Vo A."/>
            <person name="Wangchuk T."/>
            <person name="Wangdi T."/>
            <person name="Weiand M."/>
            <person name="Wilkinson J."/>
            <person name="Wilson A."/>
            <person name="Yadav S."/>
            <person name="Young G."/>
            <person name="Yu Q."/>
            <person name="Zembek L."/>
            <person name="Zhong D."/>
            <person name="Zimmer A."/>
            <person name="Zwirko Z."/>
            <person name="Jaffe D.B."/>
            <person name="Alvarez P."/>
            <person name="Brockman W."/>
            <person name="Butler J."/>
            <person name="Chin C."/>
            <person name="Gnerre S."/>
            <person name="Grabherr M."/>
            <person name="Kleber M."/>
            <person name="Mauceli E."/>
            <person name="MacCallum I."/>
        </authorList>
    </citation>
    <scope>NUCLEOTIDE SEQUENCE [LARGE SCALE GENOMIC DNA]</scope>
    <source>
        <strain evidence="2">Tucson 15010-1051.87</strain>
    </source>
</reference>
<evidence type="ECO:0000313" key="1">
    <source>
        <dbReference type="EMBL" id="EDW63817.1"/>
    </source>
</evidence>
<proteinExistence type="predicted"/>
<organism evidence="1 2">
    <name type="scientific">Drosophila virilis</name>
    <name type="common">Fruit fly</name>
    <dbReference type="NCBI Taxonomy" id="7244"/>
    <lineage>
        <taxon>Eukaryota</taxon>
        <taxon>Metazoa</taxon>
        <taxon>Ecdysozoa</taxon>
        <taxon>Arthropoda</taxon>
        <taxon>Hexapoda</taxon>
        <taxon>Insecta</taxon>
        <taxon>Pterygota</taxon>
        <taxon>Neoptera</taxon>
        <taxon>Endopterygota</taxon>
        <taxon>Diptera</taxon>
        <taxon>Brachycera</taxon>
        <taxon>Muscomorpha</taxon>
        <taxon>Ephydroidea</taxon>
        <taxon>Drosophilidae</taxon>
        <taxon>Drosophila</taxon>
    </lineage>
</organism>
<keyword evidence="2" id="KW-1185">Reference proteome</keyword>
<dbReference type="HOGENOM" id="CLU_019238_0_0_1"/>
<dbReference type="AlphaFoldDB" id="B4LSS8"/>
<dbReference type="PANTHER" id="PTHR47412">
    <property type="entry name" value="FI01434P-RELATED"/>
    <property type="match status" value="1"/>
</dbReference>
<dbReference type="InParanoid" id="B4LSS8"/>
<dbReference type="OrthoDB" id="9974378at2759"/>
<name>B4LSS8_DROVI</name>
<dbReference type="Pfam" id="PF13896">
    <property type="entry name" value="Glyco_transf_49"/>
    <property type="match status" value="1"/>
</dbReference>
<dbReference type="Proteomes" id="UP000008792">
    <property type="component" value="Unassembled WGS sequence"/>
</dbReference>
<accession>B4LSS8</accession>